<dbReference type="PROSITE" id="PS00973">
    <property type="entry name" value="USP_2"/>
    <property type="match status" value="1"/>
</dbReference>
<dbReference type="GO" id="GO:0005829">
    <property type="term" value="C:cytosol"/>
    <property type="evidence" value="ECO:0007669"/>
    <property type="project" value="TreeGrafter"/>
</dbReference>
<dbReference type="GO" id="GO:0005634">
    <property type="term" value="C:nucleus"/>
    <property type="evidence" value="ECO:0007669"/>
    <property type="project" value="TreeGrafter"/>
</dbReference>
<dbReference type="InterPro" id="IPR018200">
    <property type="entry name" value="USP_CS"/>
</dbReference>
<dbReference type="Ensembl" id="ENSELUT00000108135.1">
    <property type="protein sequence ID" value="ENSELUP00000094124.1"/>
    <property type="gene ID" value="ENSELUG00000038047.1"/>
</dbReference>
<dbReference type="InterPro" id="IPR001394">
    <property type="entry name" value="Peptidase_C19_UCH"/>
</dbReference>
<name>A0AAY5KZ23_ESOLU</name>
<feature type="region of interest" description="Disordered" evidence="2">
    <location>
        <begin position="12"/>
        <end position="108"/>
    </location>
</feature>
<dbReference type="SUPFAM" id="SSF54001">
    <property type="entry name" value="Cysteine proteinases"/>
    <property type="match status" value="1"/>
</dbReference>
<dbReference type="GO" id="GO:0006508">
    <property type="term" value="P:proteolysis"/>
    <property type="evidence" value="ECO:0007669"/>
    <property type="project" value="UniProtKB-KW"/>
</dbReference>
<feature type="compositionally biased region" description="Polar residues" evidence="2">
    <location>
        <begin position="76"/>
        <end position="89"/>
    </location>
</feature>
<comment type="similarity">
    <text evidence="1">Belongs to the peptidase C19 family.</text>
</comment>
<reference evidence="4" key="2">
    <citation type="submission" date="2025-08" db="UniProtKB">
        <authorList>
            <consortium name="Ensembl"/>
        </authorList>
    </citation>
    <scope>IDENTIFICATION</scope>
</reference>
<keyword evidence="1" id="KW-0833">Ubl conjugation pathway</keyword>
<dbReference type="RefSeq" id="XP_034143363.1">
    <property type="nucleotide sequence ID" value="XM_034287472.1"/>
</dbReference>
<dbReference type="InterPro" id="IPR038765">
    <property type="entry name" value="Papain-like_cys_pep_sf"/>
</dbReference>
<dbReference type="InterPro" id="IPR028889">
    <property type="entry name" value="USP"/>
</dbReference>
<feature type="domain" description="USP" evidence="3">
    <location>
        <begin position="208"/>
        <end position="558"/>
    </location>
</feature>
<proteinExistence type="inferred from homology"/>
<reference evidence="4" key="3">
    <citation type="submission" date="2025-09" db="UniProtKB">
        <authorList>
            <consortium name="Ensembl"/>
        </authorList>
    </citation>
    <scope>IDENTIFICATION</scope>
</reference>
<evidence type="ECO:0000256" key="2">
    <source>
        <dbReference type="SAM" id="MobiDB-lite"/>
    </source>
</evidence>
<protein>
    <recommendedName>
        <fullName evidence="1">Ubiquitin carboxyl-terminal hydrolase</fullName>
        <ecNumber evidence="1">3.4.19.12</ecNumber>
    </recommendedName>
</protein>
<dbReference type="InterPro" id="IPR050164">
    <property type="entry name" value="Peptidase_C19"/>
</dbReference>
<dbReference type="PROSITE" id="PS50235">
    <property type="entry name" value="USP_3"/>
    <property type="match status" value="1"/>
</dbReference>
<evidence type="ECO:0000313" key="5">
    <source>
        <dbReference type="Proteomes" id="UP000265140"/>
    </source>
</evidence>
<evidence type="ECO:0000256" key="1">
    <source>
        <dbReference type="RuleBase" id="RU366025"/>
    </source>
</evidence>
<reference evidence="4 5" key="1">
    <citation type="submission" date="2020-02" db="EMBL/GenBank/DDBJ databases">
        <title>Esox lucius (northern pike) genome, fEsoLuc1, primary haplotype.</title>
        <authorList>
            <person name="Myers G."/>
            <person name="Karagic N."/>
            <person name="Meyer A."/>
            <person name="Pippel M."/>
            <person name="Reichard M."/>
            <person name="Winkler S."/>
            <person name="Tracey A."/>
            <person name="Sims Y."/>
            <person name="Howe K."/>
            <person name="Rhie A."/>
            <person name="Formenti G."/>
            <person name="Durbin R."/>
            <person name="Fedrigo O."/>
            <person name="Jarvis E.D."/>
        </authorList>
    </citation>
    <scope>NUCLEOTIDE SEQUENCE [LARGE SCALE GENOMIC DNA]</scope>
</reference>
<evidence type="ECO:0000259" key="3">
    <source>
        <dbReference type="PROSITE" id="PS50235"/>
    </source>
</evidence>
<feature type="compositionally biased region" description="Polar residues" evidence="2">
    <location>
        <begin position="39"/>
        <end position="49"/>
    </location>
</feature>
<dbReference type="GeneTree" id="ENSGT00940000172369"/>
<dbReference type="GO" id="GO:0000082">
    <property type="term" value="P:G1/S transition of mitotic cell cycle"/>
    <property type="evidence" value="ECO:0007669"/>
    <property type="project" value="TreeGrafter"/>
</dbReference>
<keyword evidence="5" id="KW-1185">Reference proteome</keyword>
<organism evidence="4 5">
    <name type="scientific">Esox lucius</name>
    <name type="common">Northern pike</name>
    <dbReference type="NCBI Taxonomy" id="8010"/>
    <lineage>
        <taxon>Eukaryota</taxon>
        <taxon>Metazoa</taxon>
        <taxon>Chordata</taxon>
        <taxon>Craniata</taxon>
        <taxon>Vertebrata</taxon>
        <taxon>Euteleostomi</taxon>
        <taxon>Actinopterygii</taxon>
        <taxon>Neopterygii</taxon>
        <taxon>Teleostei</taxon>
        <taxon>Protacanthopterygii</taxon>
        <taxon>Esociformes</taxon>
        <taxon>Esocidae</taxon>
        <taxon>Esox</taxon>
    </lineage>
</organism>
<dbReference type="RefSeq" id="XP_034143364.1">
    <property type="nucleotide sequence ID" value="XM_034287473.1"/>
</dbReference>
<keyword evidence="1" id="KW-0378">Hydrolase</keyword>
<dbReference type="AlphaFoldDB" id="A0AAY5KZ23"/>
<dbReference type="GO" id="GO:0004843">
    <property type="term" value="F:cysteine-type deubiquitinase activity"/>
    <property type="evidence" value="ECO:0007669"/>
    <property type="project" value="UniProtKB-UniRule"/>
</dbReference>
<accession>A0AAY5KZ23</accession>
<dbReference type="EC" id="3.4.19.12" evidence="1"/>
<comment type="catalytic activity">
    <reaction evidence="1">
        <text>Thiol-dependent hydrolysis of ester, thioester, amide, peptide and isopeptide bonds formed by the C-terminal Gly of ubiquitin (a 76-residue protein attached to proteins as an intracellular targeting signal).</text>
        <dbReference type="EC" id="3.4.19.12"/>
    </reaction>
</comment>
<dbReference type="PANTHER" id="PTHR24006:SF915">
    <property type="entry name" value="UBIQUITIN CARBOXYL-TERMINAL HYDROLASE-RELATED"/>
    <property type="match status" value="1"/>
</dbReference>
<dbReference type="GO" id="GO:0016579">
    <property type="term" value="P:protein deubiquitination"/>
    <property type="evidence" value="ECO:0007669"/>
    <property type="project" value="InterPro"/>
</dbReference>
<dbReference type="PANTHER" id="PTHR24006">
    <property type="entry name" value="UBIQUITIN CARBOXYL-TERMINAL HYDROLASE"/>
    <property type="match status" value="1"/>
</dbReference>
<evidence type="ECO:0000313" key="4">
    <source>
        <dbReference type="Ensembl" id="ENSELUP00000094124.1"/>
    </source>
</evidence>
<dbReference type="Pfam" id="PF00443">
    <property type="entry name" value="UCH"/>
    <property type="match status" value="1"/>
</dbReference>
<dbReference type="Proteomes" id="UP000265140">
    <property type="component" value="Chromosome 17"/>
</dbReference>
<dbReference type="Gene3D" id="3.90.70.10">
    <property type="entry name" value="Cysteine proteinases"/>
    <property type="match status" value="1"/>
</dbReference>
<sequence>MGCISSCIKKKRNKVGVEPQKKRRTSSLSLISPDHCERNASTTSVQLSSPHPPPSPVKCSTQSGAEHPSLPAGSPPRNTTPVNASTVVSQPGCLTPPNPLDRHGETRPEETTVITTEARETLAAPTELPKTPSVAAVPVPSMSPRCATVSSESPLLLLRYFSPKPQGPVTATKGQILSRTRSNTQLNLGNKIRSDRGESRDLIDLELLGLPNIGNSCFLNATLQCLLFLPLFFKEILRQENLWRLSPTSNLLSCLSEVHQSCQPGSGTNQASKWEILRKVKYSLLEQDMKYMEDSQQDAHELLLNMLCQLTAEGRILAELSVGYICPVSQLEFMTASGVTCNSCGRKSSTKQEYNHLSLDISPERTLQGSLALYFKKYMVDFRCHVCKGLQASKMEQFQTLPRVLVLHLKRFGGYSGLEKLETPISIPPNLRLSELCGDTVPPLHNIIPEDATDHTISLPGQDRDSIPFCSDSNDQGPGKVWQKFSVEEPVKTSSDYQLTGIVSHLGGSMMSGHYVSDVLGASGQWLCCNDSQVSVSCEASVLRSRARSSYLLFYTYRTGKQKAPSYRA</sequence>
<dbReference type="CDD" id="cd02257">
    <property type="entry name" value="Peptidase_C19"/>
    <property type="match status" value="1"/>
</dbReference>
<keyword evidence="1" id="KW-0645">Protease</keyword>
<keyword evidence="1" id="KW-0788">Thiol protease</keyword>
<dbReference type="GeneID" id="109616783"/>
<dbReference type="PROSITE" id="PS00972">
    <property type="entry name" value="USP_1"/>
    <property type="match status" value="1"/>
</dbReference>